<feature type="domain" description="Jacalin-type lectin" evidence="4">
    <location>
        <begin position="687"/>
        <end position="832"/>
    </location>
</feature>
<feature type="region of interest" description="Disordered" evidence="3">
    <location>
        <begin position="121"/>
        <end position="201"/>
    </location>
</feature>
<accession>A0ABQ7YXG8</accession>
<dbReference type="PROSITE" id="PS51752">
    <property type="entry name" value="JACALIN_LECTIN"/>
    <property type="match status" value="6"/>
</dbReference>
<dbReference type="Gene3D" id="3.30.830.10">
    <property type="entry name" value="Metalloenzyme, LuxS/M16 peptidase-like"/>
    <property type="match status" value="2"/>
</dbReference>
<feature type="domain" description="Jacalin-type lectin" evidence="4">
    <location>
        <begin position="192"/>
        <end position="338"/>
    </location>
</feature>
<feature type="domain" description="Jacalin-type lectin" evidence="4">
    <location>
        <begin position="841"/>
        <end position="985"/>
    </location>
</feature>
<organism evidence="5 6">
    <name type="scientific">Brassica napus</name>
    <name type="common">Rape</name>
    <dbReference type="NCBI Taxonomy" id="3708"/>
    <lineage>
        <taxon>Eukaryota</taxon>
        <taxon>Viridiplantae</taxon>
        <taxon>Streptophyta</taxon>
        <taxon>Embryophyta</taxon>
        <taxon>Tracheophyta</taxon>
        <taxon>Spermatophyta</taxon>
        <taxon>Magnoliopsida</taxon>
        <taxon>eudicotyledons</taxon>
        <taxon>Gunneridae</taxon>
        <taxon>Pentapetalae</taxon>
        <taxon>rosids</taxon>
        <taxon>malvids</taxon>
        <taxon>Brassicales</taxon>
        <taxon>Brassicaceae</taxon>
        <taxon>Brassiceae</taxon>
        <taxon>Brassica</taxon>
    </lineage>
</organism>
<evidence type="ECO:0000256" key="3">
    <source>
        <dbReference type="SAM" id="MobiDB-lite"/>
    </source>
</evidence>
<evidence type="ECO:0000313" key="5">
    <source>
        <dbReference type="EMBL" id="KAH0872598.1"/>
    </source>
</evidence>
<comment type="similarity">
    <text evidence="1">Belongs to the jacalin lectin family.</text>
</comment>
<dbReference type="SUPFAM" id="SSF51101">
    <property type="entry name" value="Mannose-binding lectins"/>
    <property type="match status" value="6"/>
</dbReference>
<dbReference type="InterPro" id="IPR011249">
    <property type="entry name" value="Metalloenz_LuxS/M16"/>
</dbReference>
<dbReference type="SMART" id="SM00915">
    <property type="entry name" value="Jacalin"/>
    <property type="match status" value="6"/>
</dbReference>
<dbReference type="Pfam" id="PF05193">
    <property type="entry name" value="Peptidase_M16_C"/>
    <property type="match status" value="1"/>
</dbReference>
<dbReference type="InterPro" id="IPR036404">
    <property type="entry name" value="Jacalin-like_lectin_dom_sf"/>
</dbReference>
<feature type="domain" description="Jacalin-type lectin" evidence="4">
    <location>
        <begin position="1"/>
        <end position="126"/>
    </location>
</feature>
<proteinExistence type="inferred from homology"/>
<dbReference type="PANTHER" id="PTHR47293:SF10">
    <property type="entry name" value="JACALIN-TYPE LECTIN DOMAIN-CONTAINING PROTEIN"/>
    <property type="match status" value="1"/>
</dbReference>
<dbReference type="CDD" id="cd09612">
    <property type="entry name" value="Jacalin"/>
    <property type="match status" value="6"/>
</dbReference>
<feature type="domain" description="Jacalin-type lectin" evidence="4">
    <location>
        <begin position="354"/>
        <end position="500"/>
    </location>
</feature>
<dbReference type="InterPro" id="IPR033734">
    <property type="entry name" value="Jacalin-like_lectin_dom_plant"/>
</dbReference>
<dbReference type="SUPFAM" id="SSF63411">
    <property type="entry name" value="LuxS/MPP-like metallohydrolase"/>
    <property type="match status" value="2"/>
</dbReference>
<dbReference type="InterPro" id="IPR011765">
    <property type="entry name" value="Pept_M16_N"/>
</dbReference>
<keyword evidence="6" id="KW-1185">Reference proteome</keyword>
<feature type="region of interest" description="Disordered" evidence="3">
    <location>
        <begin position="668"/>
        <end position="705"/>
    </location>
</feature>
<evidence type="ECO:0000259" key="4">
    <source>
        <dbReference type="PROSITE" id="PS51752"/>
    </source>
</evidence>
<feature type="region of interest" description="Disordered" evidence="3">
    <location>
        <begin position="341"/>
        <end position="364"/>
    </location>
</feature>
<feature type="region of interest" description="Disordered" evidence="3">
    <location>
        <begin position="502"/>
        <end position="533"/>
    </location>
</feature>
<evidence type="ECO:0000256" key="1">
    <source>
        <dbReference type="ARBA" id="ARBA00006568"/>
    </source>
</evidence>
<gene>
    <name evidence="5" type="ORF">HID58_069960</name>
</gene>
<name>A0ABQ7YXG8_BRANA</name>
<feature type="compositionally biased region" description="Basic and acidic residues" evidence="3">
    <location>
        <begin position="511"/>
        <end position="522"/>
    </location>
</feature>
<protein>
    <recommendedName>
        <fullName evidence="4">Jacalin-type lectin domain-containing protein</fullName>
    </recommendedName>
</protein>
<evidence type="ECO:0000313" key="6">
    <source>
        <dbReference type="Proteomes" id="UP000824890"/>
    </source>
</evidence>
<comment type="caution">
    <text evidence="5">The sequence shown here is derived from an EMBL/GenBank/DDBJ whole genome shotgun (WGS) entry which is preliminary data.</text>
</comment>
<feature type="compositionally biased region" description="Gly residues" evidence="3">
    <location>
        <begin position="130"/>
        <end position="185"/>
    </location>
</feature>
<dbReference type="InterPro" id="IPR001229">
    <property type="entry name" value="Jacalin-like_lectin_dom"/>
</dbReference>
<reference evidence="5 6" key="1">
    <citation type="submission" date="2021-05" db="EMBL/GenBank/DDBJ databases">
        <title>Genome Assembly of Synthetic Allotetraploid Brassica napus Reveals Homoeologous Exchanges between Subgenomes.</title>
        <authorList>
            <person name="Davis J.T."/>
        </authorList>
    </citation>
    <scope>NUCLEOTIDE SEQUENCE [LARGE SCALE GENOMIC DNA]</scope>
    <source>
        <strain evidence="6">cv. Da-Ae</strain>
        <tissue evidence="5">Seedling</tissue>
    </source>
</reference>
<dbReference type="Pfam" id="PF01419">
    <property type="entry name" value="Jacalin"/>
    <property type="match status" value="6"/>
</dbReference>
<dbReference type="InterPro" id="IPR007863">
    <property type="entry name" value="Peptidase_M16_C"/>
</dbReference>
<feature type="domain" description="Jacalin-type lectin" evidence="4">
    <location>
        <begin position="521"/>
        <end position="667"/>
    </location>
</feature>
<dbReference type="EMBL" id="JAGKQM010000016">
    <property type="protein sequence ID" value="KAH0872598.1"/>
    <property type="molecule type" value="Genomic_DNA"/>
</dbReference>
<dbReference type="PANTHER" id="PTHR47293">
    <property type="entry name" value="JACALIN-RELATED LECTIN 3"/>
    <property type="match status" value="1"/>
</dbReference>
<keyword evidence="2" id="KW-0430">Lectin</keyword>
<dbReference type="Gene3D" id="2.100.10.30">
    <property type="entry name" value="Jacalin-like lectin domain"/>
    <property type="match status" value="6"/>
</dbReference>
<dbReference type="Proteomes" id="UP000824890">
    <property type="component" value="Unassembled WGS sequence"/>
</dbReference>
<dbReference type="Pfam" id="PF00675">
    <property type="entry name" value="Peptidase_M16"/>
    <property type="match status" value="1"/>
</dbReference>
<evidence type="ECO:0000256" key="2">
    <source>
        <dbReference type="ARBA" id="ARBA00022734"/>
    </source>
</evidence>
<sequence>MSWDDGKHTKVKKIQLTFDDVIRSIEVEYEGTNLKSQRRGTVGTKSDGFTLSTDEYITSVSGYYKTTFSGDHITALTFKTNKKTYGPYGNKTQNYFSADAPKDSQIAGFLGTSGNALSSLDVHFAPIPTPGGGGSKPGGSGNESGGGGGGSKPGGSGNESGGGGGGSKPGGSGNESGGGGGGSGNETGKDGPGKVGPLGGEKGNVFEDVGFEGVKKITVGADQYSVTYIKIEYIKDGQVVVREHGTVRGELKEFSVDYPNDNITAVGGTYKHVYTYDTTLITSLYFTTSKGFTSPLFGIDSEKKGTEFEFKGENGGKLLGFHGRGGNAIDAIGAYFDTGSQGGKGGGGSQTDVPGKKGPLGGEKGEEFNDVGFEGVKKITVGADQYSVTYIKIEYVKDGKVEIREHGTSRGELQEFSVDYPNDSITEVGGTYKHNYTYDTTLITSLYFTTSKGFTSPLFGINSEKKGTEFEFKDENGGKLIGLHGRGGNAIDAIGAYFDTGSQGGDGGDVPSKDGPKTDVPGKKGPLGGDKGEPFDDVGFEGVKKITVGADNLSITYIKIEYVKDGKVEVREHGTARGKLKEFSVDYPNDSITEVGGTYKHNYTYDTTLITSLYFTTSKGFTSPLFGIDSEKKGTEFEFKDENGGKLIGFHGRGGNAIDAIGAYFDTGSKPGGTGDSGSGSNSGSSPQKLDAQGGKGGNQWDDSGDHDGVTKIHVAFSRVIEQIKFEYVKNGETKEGPAHGVKGGARTMTGTFEISHPNEYLLSVKGWSDSSNKIVGIQFTTNTKTSDYYGFEKYPGDEGTDILLEVKDKKIVGFHGFADTQLNSVGAYFAPIASTPLKPSKKLQAVGGDEGASWDDGAFDGVKKIQVGQNNDGVSFVAVEYQNGSQKVVGDGHGKQSPLGVETFELTDGEYITSVGVYYDKIHAEGRGVTVVTSLIFKTNKQISQPFGMTGGEYVELKEEGNKIVGFHGKASDWVHQIGVYVAPGSLSRGLAPARYASSNAVATSSSSTGFFGWLTGGSSSSLASLDMPLQGVSLPPPLADHAPYFHGATHLLERMAFKSTTNRSHLRLVREIEAIGGNTSASASREQMSYTIDALKTYVPGMVEVLIDSVRNPAFLDWEVNEELRKMKVEIAELAKNPMGLLTEAVHSAGYSGALANPLYAHESALDRLNGELLEEFMTENFTAARMVLAASGVEHEELLQVVEPLTSDLPNVPRQGEPISQYTGGDFRQHTGGEATHFALAFEVPGWNNEKEAVIATVLQMLMGGGGSFSAGGPGKGMHSWLYLRILNEYQQVQSCTAFTSIFNNTGLFGIYGCSSPEFAAKAIELAAKELKDVAGGKVNQKHLDRAKAATKSAVLMNLESRMIAAEDIGRQILTYGERKPVEQFLKTVDGLTLKDITDFTSKIISKPLTMGSFGEVLSVPSYDTVSSKFC</sequence>